<protein>
    <submittedName>
        <fullName evidence="1">Uncharacterized protein</fullName>
    </submittedName>
</protein>
<evidence type="ECO:0000313" key="2">
    <source>
        <dbReference type="Proteomes" id="UP001294412"/>
    </source>
</evidence>
<dbReference type="RefSeq" id="WP_322188667.1">
    <property type="nucleotide sequence ID" value="NZ_JAXLPB010000006.1"/>
</dbReference>
<gene>
    <name evidence="1" type="ORF">U0C82_16710</name>
</gene>
<sequence length="89" mass="9883">MTDYGEDPEIEYSELSGPCTQDSVTVEMNIYRIKGSSEGWALEVVDAENNSTTWDDLFATDAAALEEFNKALAEVGIQEFVQFTPTNVH</sequence>
<evidence type="ECO:0000313" key="1">
    <source>
        <dbReference type="EMBL" id="MDY8110784.1"/>
    </source>
</evidence>
<dbReference type="Proteomes" id="UP001294412">
    <property type="component" value="Unassembled WGS sequence"/>
</dbReference>
<organism evidence="1 2">
    <name type="scientific">Fulvimarina uroteuthidis</name>
    <dbReference type="NCBI Taxonomy" id="3098149"/>
    <lineage>
        <taxon>Bacteria</taxon>
        <taxon>Pseudomonadati</taxon>
        <taxon>Pseudomonadota</taxon>
        <taxon>Alphaproteobacteria</taxon>
        <taxon>Hyphomicrobiales</taxon>
        <taxon>Aurantimonadaceae</taxon>
        <taxon>Fulvimarina</taxon>
    </lineage>
</organism>
<reference evidence="1 2" key="1">
    <citation type="submission" date="2023-12" db="EMBL/GenBank/DDBJ databases">
        <title>Description of Novel Strain Fulvimarina sp. 2208YS6-2-32 isolated from Uroteuthis (Photololigo) edulis.</title>
        <authorList>
            <person name="Park J.-S."/>
        </authorList>
    </citation>
    <scope>NUCLEOTIDE SEQUENCE [LARGE SCALE GENOMIC DNA]</scope>
    <source>
        <strain evidence="1 2">2208YS6-2-32</strain>
    </source>
</reference>
<dbReference type="EMBL" id="JAXLPB010000006">
    <property type="protein sequence ID" value="MDY8110784.1"/>
    <property type="molecule type" value="Genomic_DNA"/>
</dbReference>
<accession>A0ABU5I7E1</accession>
<comment type="caution">
    <text evidence="1">The sequence shown here is derived from an EMBL/GenBank/DDBJ whole genome shotgun (WGS) entry which is preliminary data.</text>
</comment>
<proteinExistence type="predicted"/>
<keyword evidence="2" id="KW-1185">Reference proteome</keyword>
<name>A0ABU5I7E1_9HYPH</name>